<evidence type="ECO:0000313" key="5">
    <source>
        <dbReference type="Proteomes" id="UP001269375"/>
    </source>
</evidence>
<dbReference type="InterPro" id="IPR004472">
    <property type="entry name" value="DTB_synth_BioD"/>
</dbReference>
<name>A0ABU1GYV9_9GAMM</name>
<sequence length="251" mass="26383">MHHAYFVTGTDTDAGKTTISAGLLSGWHSLGHSTAASKPVASGCEQTPHGLSNSDTRRLAAECRPALDERTITPYTFEPAIAPHLAARLAGQPLSLKDVIRSVRTVLAQGADVTLVEGAGGFRVPLNDHEDLSDLAKALELPVILVVGIRLGAINHARLSAEAIRAEGLHLAGWVANRIDPNMAYADDTVERLTQTLGVPLLGDVPYLSDPAAERVARYLSLPDVSPQKMTSPAPGIGSAPSLSPAQDTAR</sequence>
<gene>
    <name evidence="2 4" type="primary">bioD</name>
    <name evidence="4" type="ORF">QC825_11665</name>
</gene>
<comment type="cofactor">
    <cofactor evidence="2">
        <name>Mg(2+)</name>
        <dbReference type="ChEBI" id="CHEBI:18420"/>
    </cofactor>
</comment>
<keyword evidence="2" id="KW-0479">Metal-binding</keyword>
<protein>
    <recommendedName>
        <fullName evidence="2">ATP-dependent dethiobiotin synthetase BioD</fullName>
        <ecNumber evidence="2">6.3.3.3</ecNumber>
    </recommendedName>
    <alternativeName>
        <fullName evidence="2">DTB synthetase</fullName>
        <shortName evidence="2">DTBS</shortName>
    </alternativeName>
    <alternativeName>
        <fullName evidence="2">Dethiobiotin synthase</fullName>
    </alternativeName>
</protein>
<dbReference type="Gene3D" id="3.40.50.300">
    <property type="entry name" value="P-loop containing nucleotide triphosphate hydrolases"/>
    <property type="match status" value="1"/>
</dbReference>
<feature type="binding site" evidence="2">
    <location>
        <position position="117"/>
    </location>
    <ligand>
        <name>Mg(2+)</name>
        <dbReference type="ChEBI" id="CHEBI:18420"/>
    </ligand>
</feature>
<evidence type="ECO:0000256" key="3">
    <source>
        <dbReference type="SAM" id="MobiDB-lite"/>
    </source>
</evidence>
<dbReference type="PIRSF" id="PIRSF006755">
    <property type="entry name" value="DTB_synth"/>
    <property type="match status" value="1"/>
</dbReference>
<feature type="binding site" evidence="2">
    <location>
        <begin position="177"/>
        <end position="178"/>
    </location>
    <ligand>
        <name>ATP</name>
        <dbReference type="ChEBI" id="CHEBI:30616"/>
    </ligand>
</feature>
<feature type="binding site" evidence="2">
    <location>
        <position position="17"/>
    </location>
    <ligand>
        <name>Mg(2+)</name>
        <dbReference type="ChEBI" id="CHEBI:18420"/>
    </ligand>
</feature>
<dbReference type="CDD" id="cd03109">
    <property type="entry name" value="DTBS"/>
    <property type="match status" value="1"/>
</dbReference>
<comment type="caution">
    <text evidence="4">The sequence shown here is derived from an EMBL/GenBank/DDBJ whole genome shotgun (WGS) entry which is preliminary data.</text>
</comment>
<accession>A0ABU1GYV9</accession>
<comment type="subcellular location">
    <subcellularLocation>
        <location evidence="2">Cytoplasm</location>
    </subcellularLocation>
</comment>
<dbReference type="GO" id="GO:0004141">
    <property type="term" value="F:dethiobiotin synthase activity"/>
    <property type="evidence" value="ECO:0007669"/>
    <property type="project" value="UniProtKB-EC"/>
</dbReference>
<feature type="active site" evidence="2">
    <location>
        <position position="38"/>
    </location>
</feature>
<evidence type="ECO:0000256" key="1">
    <source>
        <dbReference type="ARBA" id="ARBA00022756"/>
    </source>
</evidence>
<dbReference type="Proteomes" id="UP001269375">
    <property type="component" value="Unassembled WGS sequence"/>
</dbReference>
<comment type="pathway">
    <text evidence="2">Cofactor biosynthesis; biotin biosynthesis; biotin from 7,8-diaminononanoate: step 1/2.</text>
</comment>
<dbReference type="EC" id="6.3.3.3" evidence="2"/>
<dbReference type="SUPFAM" id="SSF52540">
    <property type="entry name" value="P-loop containing nucleoside triphosphate hydrolases"/>
    <property type="match status" value="1"/>
</dbReference>
<keyword evidence="2 4" id="KW-0436">Ligase</keyword>
<feature type="binding site" evidence="2">
    <location>
        <begin position="13"/>
        <end position="18"/>
    </location>
    <ligand>
        <name>ATP</name>
        <dbReference type="ChEBI" id="CHEBI:30616"/>
    </ligand>
</feature>
<dbReference type="PANTHER" id="PTHR43210:SF5">
    <property type="entry name" value="DETHIOBIOTIN SYNTHETASE"/>
    <property type="match status" value="1"/>
</dbReference>
<reference evidence="4 5" key="1">
    <citation type="submission" date="2023-04" db="EMBL/GenBank/DDBJ databases">
        <title>A long-awaited taxogenomic arrangement of the family Halomonadaceae.</title>
        <authorList>
            <person name="De La Haba R."/>
            <person name="Chuvochina M."/>
            <person name="Wittouck S."/>
            <person name="Arahal D.R."/>
            <person name="Sanchez-Porro C."/>
            <person name="Hugenholtz P."/>
            <person name="Ventosa A."/>
        </authorList>
    </citation>
    <scope>NUCLEOTIDE SEQUENCE [LARGE SCALE GENOMIC DNA]</scope>
    <source>
        <strain evidence="4 5">DSM 22428</strain>
    </source>
</reference>
<dbReference type="RefSeq" id="WP_251590200.1">
    <property type="nucleotide sequence ID" value="NZ_JAMLJI010000001.1"/>
</dbReference>
<keyword evidence="2" id="KW-0067">ATP-binding</keyword>
<keyword evidence="5" id="KW-1185">Reference proteome</keyword>
<keyword evidence="2" id="KW-0460">Magnesium</keyword>
<comment type="caution">
    <text evidence="2">Lacks conserved residue(s) required for the propagation of feature annotation.</text>
</comment>
<dbReference type="NCBIfam" id="TIGR00347">
    <property type="entry name" value="bioD"/>
    <property type="match status" value="1"/>
</dbReference>
<dbReference type="HAMAP" id="MF_00336">
    <property type="entry name" value="BioD"/>
    <property type="match status" value="1"/>
</dbReference>
<dbReference type="PANTHER" id="PTHR43210">
    <property type="entry name" value="DETHIOBIOTIN SYNTHETASE"/>
    <property type="match status" value="1"/>
</dbReference>
<feature type="binding site" evidence="2">
    <location>
        <position position="55"/>
    </location>
    <ligand>
        <name>Mg(2+)</name>
        <dbReference type="ChEBI" id="CHEBI:18420"/>
    </ligand>
</feature>
<feature type="binding site" evidence="2">
    <location>
        <begin position="206"/>
        <end position="208"/>
    </location>
    <ligand>
        <name>ATP</name>
        <dbReference type="ChEBI" id="CHEBI:30616"/>
    </ligand>
</feature>
<comment type="function">
    <text evidence="2">Catalyzes a mechanistically unusual reaction, the ATP-dependent insertion of CO2 between the N7 and N8 nitrogen atoms of 7,8-diaminopelargonic acid (DAPA, also called 7,8-diammoniononanoate) to form a ureido ring.</text>
</comment>
<comment type="subunit">
    <text evidence="2">Homodimer.</text>
</comment>
<feature type="binding site" evidence="2">
    <location>
        <position position="55"/>
    </location>
    <ligand>
        <name>ATP</name>
        <dbReference type="ChEBI" id="CHEBI:30616"/>
    </ligand>
</feature>
<comment type="catalytic activity">
    <reaction evidence="2">
        <text>(7R,8S)-7,8-diammoniononanoate + CO2 + ATP = (4R,5S)-dethiobiotin + ADP + phosphate + 3 H(+)</text>
        <dbReference type="Rhea" id="RHEA:15805"/>
        <dbReference type="ChEBI" id="CHEBI:15378"/>
        <dbReference type="ChEBI" id="CHEBI:16526"/>
        <dbReference type="ChEBI" id="CHEBI:30616"/>
        <dbReference type="ChEBI" id="CHEBI:43474"/>
        <dbReference type="ChEBI" id="CHEBI:149469"/>
        <dbReference type="ChEBI" id="CHEBI:149473"/>
        <dbReference type="ChEBI" id="CHEBI:456216"/>
        <dbReference type="EC" id="6.3.3.3"/>
    </reaction>
</comment>
<keyword evidence="2" id="KW-0547">Nucleotide-binding</keyword>
<feature type="binding site" evidence="2">
    <location>
        <begin position="117"/>
        <end position="120"/>
    </location>
    <ligand>
        <name>ATP</name>
        <dbReference type="ChEBI" id="CHEBI:30616"/>
    </ligand>
</feature>
<feature type="region of interest" description="Disordered" evidence="3">
    <location>
        <begin position="225"/>
        <end position="251"/>
    </location>
</feature>
<keyword evidence="1 2" id="KW-0093">Biotin biosynthesis</keyword>
<proteinExistence type="inferred from homology"/>
<feature type="binding site" evidence="2">
    <location>
        <position position="42"/>
    </location>
    <ligand>
        <name>substrate</name>
    </ligand>
</feature>
<dbReference type="EMBL" id="JARWAO010000006">
    <property type="protein sequence ID" value="MDR5896732.1"/>
    <property type="molecule type" value="Genomic_DNA"/>
</dbReference>
<dbReference type="InterPro" id="IPR027417">
    <property type="entry name" value="P-loop_NTPase"/>
</dbReference>
<organism evidence="4 5">
    <name type="scientific">Larsenimonas suaedae</name>
    <dbReference type="NCBI Taxonomy" id="1851019"/>
    <lineage>
        <taxon>Bacteria</taxon>
        <taxon>Pseudomonadati</taxon>
        <taxon>Pseudomonadota</taxon>
        <taxon>Gammaproteobacteria</taxon>
        <taxon>Oceanospirillales</taxon>
        <taxon>Halomonadaceae</taxon>
        <taxon>Larsenimonas</taxon>
    </lineage>
</organism>
<keyword evidence="2" id="KW-0963">Cytoplasm</keyword>
<feature type="compositionally biased region" description="Polar residues" evidence="3">
    <location>
        <begin position="241"/>
        <end position="251"/>
    </location>
</feature>
<evidence type="ECO:0000313" key="4">
    <source>
        <dbReference type="EMBL" id="MDR5896732.1"/>
    </source>
</evidence>
<comment type="similarity">
    <text evidence="2">Belongs to the dethiobiotin synthetase family.</text>
</comment>
<dbReference type="Pfam" id="PF13500">
    <property type="entry name" value="AAA_26"/>
    <property type="match status" value="1"/>
</dbReference>
<evidence type="ECO:0000256" key="2">
    <source>
        <dbReference type="HAMAP-Rule" id="MF_00336"/>
    </source>
</evidence>